<accession>A0A7R9QNM6</accession>
<evidence type="ECO:0000259" key="5">
    <source>
        <dbReference type="Pfam" id="PF00151"/>
    </source>
</evidence>
<sequence length="184" mass="20329">MKSDFRQDEDISLKGMVGKGVNKISIELKSQKRPTNVNFLLFTINYSATNETLVYNSSVDDIKRTNFLVNRKTVFLTHGYTDYYGKYAWMSIAYISGLDPAGLGFLRNNSLTRLAPTDASLVVVTHTSSGLVKWGGDGLSIQLSGYLGNVYPLGHYDFWPNGGTGQSGCDNNLVIVTTKGLLYY</sequence>
<dbReference type="GO" id="GO:0016042">
    <property type="term" value="P:lipid catabolic process"/>
    <property type="evidence" value="ECO:0007669"/>
    <property type="project" value="TreeGrafter"/>
</dbReference>
<dbReference type="InterPro" id="IPR029058">
    <property type="entry name" value="AB_hydrolase_fold"/>
</dbReference>
<keyword evidence="3" id="KW-0964">Secreted</keyword>
<comment type="subcellular location">
    <subcellularLocation>
        <location evidence="1">Secreted</location>
    </subcellularLocation>
</comment>
<dbReference type="EMBL" id="CAJPVJ010005149">
    <property type="protein sequence ID" value="CAG2169283.1"/>
    <property type="molecule type" value="Genomic_DNA"/>
</dbReference>
<dbReference type="SUPFAM" id="SSF53474">
    <property type="entry name" value="alpha/beta-Hydrolases"/>
    <property type="match status" value="1"/>
</dbReference>
<protein>
    <recommendedName>
        <fullName evidence="5">Lipase domain-containing protein</fullName>
    </recommendedName>
</protein>
<dbReference type="InterPro" id="IPR000734">
    <property type="entry name" value="TAG_lipase"/>
</dbReference>
<reference evidence="6" key="1">
    <citation type="submission" date="2020-11" db="EMBL/GenBank/DDBJ databases">
        <authorList>
            <person name="Tran Van P."/>
        </authorList>
    </citation>
    <scope>NUCLEOTIDE SEQUENCE</scope>
</reference>
<keyword evidence="7" id="KW-1185">Reference proteome</keyword>
<dbReference type="Proteomes" id="UP000728032">
    <property type="component" value="Unassembled WGS sequence"/>
</dbReference>
<evidence type="ECO:0000256" key="1">
    <source>
        <dbReference type="ARBA" id="ARBA00004613"/>
    </source>
</evidence>
<organism evidence="6">
    <name type="scientific">Oppiella nova</name>
    <dbReference type="NCBI Taxonomy" id="334625"/>
    <lineage>
        <taxon>Eukaryota</taxon>
        <taxon>Metazoa</taxon>
        <taxon>Ecdysozoa</taxon>
        <taxon>Arthropoda</taxon>
        <taxon>Chelicerata</taxon>
        <taxon>Arachnida</taxon>
        <taxon>Acari</taxon>
        <taxon>Acariformes</taxon>
        <taxon>Sarcoptiformes</taxon>
        <taxon>Oribatida</taxon>
        <taxon>Brachypylina</taxon>
        <taxon>Oppioidea</taxon>
        <taxon>Oppiidae</taxon>
        <taxon>Oppiella</taxon>
    </lineage>
</organism>
<evidence type="ECO:0000313" key="7">
    <source>
        <dbReference type="Proteomes" id="UP000728032"/>
    </source>
</evidence>
<dbReference type="EMBL" id="OC919974">
    <property type="protein sequence ID" value="CAD7652096.1"/>
    <property type="molecule type" value="Genomic_DNA"/>
</dbReference>
<proteinExistence type="inferred from homology"/>
<dbReference type="PANTHER" id="PTHR11610">
    <property type="entry name" value="LIPASE"/>
    <property type="match status" value="1"/>
</dbReference>
<evidence type="ECO:0000256" key="2">
    <source>
        <dbReference type="ARBA" id="ARBA00010701"/>
    </source>
</evidence>
<evidence type="ECO:0000313" key="6">
    <source>
        <dbReference type="EMBL" id="CAD7652096.1"/>
    </source>
</evidence>
<dbReference type="Pfam" id="PF00151">
    <property type="entry name" value="Lipase"/>
    <property type="match status" value="1"/>
</dbReference>
<evidence type="ECO:0000256" key="3">
    <source>
        <dbReference type="ARBA" id="ARBA00022525"/>
    </source>
</evidence>
<name>A0A7R9QNM6_9ACAR</name>
<feature type="domain" description="Lipase" evidence="5">
    <location>
        <begin position="85"/>
        <end position="181"/>
    </location>
</feature>
<dbReference type="GO" id="GO:0016298">
    <property type="term" value="F:lipase activity"/>
    <property type="evidence" value="ECO:0007669"/>
    <property type="project" value="InterPro"/>
</dbReference>
<dbReference type="GO" id="GO:0005615">
    <property type="term" value="C:extracellular space"/>
    <property type="evidence" value="ECO:0007669"/>
    <property type="project" value="TreeGrafter"/>
</dbReference>
<dbReference type="Gene3D" id="3.40.50.1820">
    <property type="entry name" value="alpha/beta hydrolase"/>
    <property type="match status" value="2"/>
</dbReference>
<evidence type="ECO:0000256" key="4">
    <source>
        <dbReference type="RuleBase" id="RU004262"/>
    </source>
</evidence>
<dbReference type="PANTHER" id="PTHR11610:SF178">
    <property type="entry name" value="LIPASE MEMBER H-A-LIKE PROTEIN"/>
    <property type="match status" value="1"/>
</dbReference>
<gene>
    <name evidence="6" type="ORF">ONB1V03_LOCUS8762</name>
</gene>
<comment type="similarity">
    <text evidence="2 4">Belongs to the AB hydrolase superfamily. Lipase family.</text>
</comment>
<dbReference type="InterPro" id="IPR013818">
    <property type="entry name" value="Lipase"/>
</dbReference>
<dbReference type="AlphaFoldDB" id="A0A7R9QNM6"/>
<dbReference type="OrthoDB" id="199913at2759"/>